<dbReference type="RefSeq" id="WP_264080138.1">
    <property type="nucleotide sequence ID" value="NZ_JBHLXR010000001.1"/>
</dbReference>
<comment type="caution">
    <text evidence="1">The sequence shown here is derived from an EMBL/GenBank/DDBJ whole genome shotgun (WGS) entry which is preliminary data.</text>
</comment>
<dbReference type="Proteomes" id="UP000674416">
    <property type="component" value="Unassembled WGS sequence"/>
</dbReference>
<reference evidence="1 2" key="1">
    <citation type="submission" date="2021-01" db="EMBL/GenBank/DDBJ databases">
        <title>Genomic Encyclopedia of Type Strains, Phase IV (KMG-IV): sequencing the most valuable type-strain genomes for metagenomic binning, comparative biology and taxonomic classification.</title>
        <authorList>
            <person name="Goeker M."/>
        </authorList>
    </citation>
    <scope>NUCLEOTIDE SEQUENCE [LARGE SCALE GENOMIC DNA]</scope>
    <source>
        <strain evidence="1 2">DSM 103394</strain>
    </source>
</reference>
<proteinExistence type="predicted"/>
<name>A0ABS4CWF6_9BACI</name>
<evidence type="ECO:0000313" key="1">
    <source>
        <dbReference type="EMBL" id="MBP1081924.1"/>
    </source>
</evidence>
<accession>A0ABS4CWF6</accession>
<keyword evidence="2" id="KW-1185">Reference proteome</keyword>
<sequence>MAGEAIVVAVWLDLVVAKIPYDFAPFQIGTQHNMLKETEEIKN</sequence>
<protein>
    <submittedName>
        <fullName evidence="1">Uncharacterized protein</fullName>
    </submittedName>
</protein>
<dbReference type="EMBL" id="JAFDST010000002">
    <property type="protein sequence ID" value="MBP1081924.1"/>
    <property type="molecule type" value="Genomic_DNA"/>
</dbReference>
<evidence type="ECO:0000313" key="2">
    <source>
        <dbReference type="Proteomes" id="UP000674416"/>
    </source>
</evidence>
<gene>
    <name evidence="1" type="ORF">JOC74_002417</name>
</gene>
<organism evidence="1 2">
    <name type="scientific">Bacillus capparidis</name>
    <dbReference type="NCBI Taxonomy" id="1840411"/>
    <lineage>
        <taxon>Bacteria</taxon>
        <taxon>Bacillati</taxon>
        <taxon>Bacillota</taxon>
        <taxon>Bacilli</taxon>
        <taxon>Bacillales</taxon>
        <taxon>Bacillaceae</taxon>
        <taxon>Bacillus</taxon>
    </lineage>
</organism>